<dbReference type="AlphaFoldDB" id="A0A4Y2GHR0"/>
<comment type="caution">
    <text evidence="2">The sequence shown here is derived from an EMBL/GenBank/DDBJ whole genome shotgun (WGS) entry which is preliminary data.</text>
</comment>
<name>A0A4Y2GHR0_ARAVE</name>
<organism evidence="2 3">
    <name type="scientific">Araneus ventricosus</name>
    <name type="common">Orbweaver spider</name>
    <name type="synonym">Epeira ventricosa</name>
    <dbReference type="NCBI Taxonomy" id="182803"/>
    <lineage>
        <taxon>Eukaryota</taxon>
        <taxon>Metazoa</taxon>
        <taxon>Ecdysozoa</taxon>
        <taxon>Arthropoda</taxon>
        <taxon>Chelicerata</taxon>
        <taxon>Arachnida</taxon>
        <taxon>Araneae</taxon>
        <taxon>Araneomorphae</taxon>
        <taxon>Entelegynae</taxon>
        <taxon>Araneoidea</taxon>
        <taxon>Araneidae</taxon>
        <taxon>Araneus</taxon>
    </lineage>
</organism>
<keyword evidence="3" id="KW-1185">Reference proteome</keyword>
<gene>
    <name evidence="2" type="ORF">AVEN_184888_1</name>
</gene>
<keyword evidence="1" id="KW-0812">Transmembrane</keyword>
<evidence type="ECO:0000313" key="3">
    <source>
        <dbReference type="Proteomes" id="UP000499080"/>
    </source>
</evidence>
<accession>A0A4Y2GHR0</accession>
<evidence type="ECO:0000313" key="2">
    <source>
        <dbReference type="EMBL" id="GBM51564.1"/>
    </source>
</evidence>
<feature type="transmembrane region" description="Helical" evidence="1">
    <location>
        <begin position="98"/>
        <end position="116"/>
    </location>
</feature>
<keyword evidence="1" id="KW-0472">Membrane</keyword>
<dbReference type="EMBL" id="BGPR01001342">
    <property type="protein sequence ID" value="GBM51564.1"/>
    <property type="molecule type" value="Genomic_DNA"/>
</dbReference>
<keyword evidence="1" id="KW-1133">Transmembrane helix</keyword>
<proteinExistence type="predicted"/>
<reference evidence="2 3" key="1">
    <citation type="journal article" date="2019" name="Sci. Rep.">
        <title>Orb-weaving spider Araneus ventricosus genome elucidates the spidroin gene catalogue.</title>
        <authorList>
            <person name="Kono N."/>
            <person name="Nakamura H."/>
            <person name="Ohtoshi R."/>
            <person name="Moran D.A.P."/>
            <person name="Shinohara A."/>
            <person name="Yoshida Y."/>
            <person name="Fujiwara M."/>
            <person name="Mori M."/>
            <person name="Tomita M."/>
            <person name="Arakawa K."/>
        </authorList>
    </citation>
    <scope>NUCLEOTIDE SEQUENCE [LARGE SCALE GENOMIC DNA]</scope>
</reference>
<sequence>MQALIRRHTSGMNQEFLFLWELELIPWVPYVAFTTCRHPEGHPDPFANLEAVDHQRAADNDTLLRITRSVKKTCPAPSNLEPKTVGYLRNLAFDSENVFRVAFVALSWNLGLLLWWSA</sequence>
<dbReference type="Proteomes" id="UP000499080">
    <property type="component" value="Unassembled WGS sequence"/>
</dbReference>
<evidence type="ECO:0000256" key="1">
    <source>
        <dbReference type="SAM" id="Phobius"/>
    </source>
</evidence>
<protein>
    <submittedName>
        <fullName evidence="2">Uncharacterized protein</fullName>
    </submittedName>
</protein>